<sequence length="1539" mass="165519">MMENQEVLLMNRFPAHANHTIYQCLIGILCLGIILFPNVVLAAKTLTISINPAGGGTVSPGTSTSVDNYAIVNISATPAACYEFVNWSGTSVASVADPNSASTTISMGGKNRSITANFQRTCFTITASAGSGGSISPSGAITVNRGSNQTFTITPNTGFSVLSVMVDGSAVSIPAGGGSYTFTNVTADHTISVSFTHVQYTIAATAGANGSISPSGNVVVDHGSDQTFIVSPNTGYSVATVTVDGSSATLTGGQYTFSNVTSNHTISVTFSINSYTINAVAGTGGSISPAGDVSVNHGDTQTFTMTANTGYVLDKVTVDGTEITVSGNTYTFPNVTQNHTITATFRSTGGTGGGTSYIPGCAANTYTSYSGGFNAGDFSLINTSVVNGKIQLQTGVQAINPESIVIPYTQEVAVSFLYEGAGYVSDFGWMLYADAVNPDGTFKGWTNIASDKKKPIFIKVIDNNNNGVFDSDYGNGSFPSSSESAIASYNDGTEYPFWVDNDGSVTLKDMRKRLGTFASGTELLFFLTANKRWDTITAGGVFFTKKDFNPDYYTSTSCSSASSFTKTFNLGSPNTSEGSCSLSQGWLSTSAVTRLYDVYGLTMEGTYEYTFVRDQKYPHVIVGAPPSDLNQWILGWEDLTGGGDTDFNDMVFRIERRTGGSAALQPAQAITPIDPEAYFTGVTFEVYDNMPCNGLTNIRYFVSIDNGLNWVEITSWDIVKSYTLSGSTKTVGNDVTNWTPGNPARTYRLRRVDFSGSAMVGRQLLWKAEMFSDDESCVPEVVDVILNGSVATHGFVSRASPSVQANMLYSGSYETPAISWTEKVLRGHLYATRLYDPDTPNTQAPVQQWDAGARLTAMNPSSRTIYFPNISYSQVSSETIATGDGTTTHFSGTLAHHPISATSLRITDTTETFIDKHTDVLEGNFGGTGTINRFTGAYSIDFHSPPGNGVPIIASYTYYITSSTLREFTATNVTNAMLALDNTYIIPTGYIYDFNGDGQFTEADGDHLVNWIRGYKDGGSTKKEWLLGQIDHSVPAVETPPGRPGWYFGSAVTKTEREAFDAFLKQKWNRQTVVYVGSRDGMLHAFDAGKFRWGFLDSNNEFQWMKKPGDSTLYYRGYFDNEDYGTGDELWAFIPANLLPRLKNNKIAGEDQAYVDASPAISDVEVGGTWKTVLLAAEGNGGDTVFCLDITNPTAPTFMWEFADPDLFRSRSSPAVAAIGRTVVNNEKKWVAFFVSGKTYDNTLYPSIYMIDIGTGAVLKRIFLDSPSDGVGGVPSGQPAVVDSDGNGFIDRIYIGTDKGYLYKVIIPDDPKASSSYGITHCVINTDYTDDHGYTIPSDQRNHPIYASPAVVVANGINDKGEIQYNIKILYGTGDSPYFDEDIDTANTTYHFFAYRDSAEKGKCTSNDATLDWVYELPAGERVFASAFAAAGQVYFGTATSETEDPCEGAGSASANQGKLYVMSLEPGSGTIAPITTVNTGNVLAAPVVDDEHLYVKGVGTGLLTTPGPYNNQVTLYGIPASAMKYWREVFDKDEKIVN</sequence>
<name>A0A7C4MNQ1_9BACT</name>
<organism evidence="3">
    <name type="scientific">Desulfatirhabdium butyrativorans</name>
    <dbReference type="NCBI Taxonomy" id="340467"/>
    <lineage>
        <taxon>Bacteria</taxon>
        <taxon>Pseudomonadati</taxon>
        <taxon>Thermodesulfobacteriota</taxon>
        <taxon>Desulfobacteria</taxon>
        <taxon>Desulfobacterales</taxon>
        <taxon>Desulfatirhabdiaceae</taxon>
        <taxon>Desulfatirhabdium</taxon>
    </lineage>
</organism>
<reference evidence="3" key="1">
    <citation type="journal article" date="2020" name="mSystems">
        <title>Genome- and Community-Level Interaction Insights into Carbon Utilization and Element Cycling Functions of Hydrothermarchaeota in Hydrothermal Sediment.</title>
        <authorList>
            <person name="Zhou Z."/>
            <person name="Liu Y."/>
            <person name="Xu W."/>
            <person name="Pan J."/>
            <person name="Luo Z.H."/>
            <person name="Li M."/>
        </authorList>
    </citation>
    <scope>NUCLEOTIDE SEQUENCE [LARGE SCALE GENOMIC DNA]</scope>
    <source>
        <strain evidence="3">SpSt-477</strain>
    </source>
</reference>
<evidence type="ECO:0000259" key="2">
    <source>
        <dbReference type="Pfam" id="PF18998"/>
    </source>
</evidence>
<evidence type="ECO:0000259" key="1">
    <source>
        <dbReference type="Pfam" id="PF13448"/>
    </source>
</evidence>
<dbReference type="InterPro" id="IPR025193">
    <property type="entry name" value="DUF4114"/>
</dbReference>
<dbReference type="Pfam" id="PF13448">
    <property type="entry name" value="DUF4114"/>
    <property type="match status" value="1"/>
</dbReference>
<feature type="domain" description="Bacterial repeat" evidence="2">
    <location>
        <begin position="200"/>
        <end position="273"/>
    </location>
</feature>
<feature type="domain" description="Bacterial repeat" evidence="2">
    <location>
        <begin position="47"/>
        <end position="120"/>
    </location>
</feature>
<feature type="domain" description="DUF4114" evidence="1">
    <location>
        <begin position="631"/>
        <end position="655"/>
    </location>
</feature>
<dbReference type="EMBL" id="DSUH01000220">
    <property type="protein sequence ID" value="HGU33041.1"/>
    <property type="molecule type" value="Genomic_DNA"/>
</dbReference>
<evidence type="ECO:0000313" key="3">
    <source>
        <dbReference type="EMBL" id="HGU33041.1"/>
    </source>
</evidence>
<protein>
    <submittedName>
        <fullName evidence="3">DUF4114 domain-containing protein</fullName>
    </submittedName>
</protein>
<feature type="domain" description="Bacterial repeat" evidence="2">
    <location>
        <begin position="275"/>
        <end position="347"/>
    </location>
</feature>
<proteinExistence type="predicted"/>
<feature type="domain" description="Bacterial repeat" evidence="2">
    <location>
        <begin position="124"/>
        <end position="198"/>
    </location>
</feature>
<dbReference type="Pfam" id="PF18998">
    <property type="entry name" value="Flg_new_2"/>
    <property type="match status" value="4"/>
</dbReference>
<dbReference type="InterPro" id="IPR044060">
    <property type="entry name" value="Bacterial_rp_domain"/>
</dbReference>
<gene>
    <name evidence="3" type="ORF">ENS29_09325</name>
</gene>
<accession>A0A7C4MNQ1</accession>
<comment type="caution">
    <text evidence="3">The sequence shown here is derived from an EMBL/GenBank/DDBJ whole genome shotgun (WGS) entry which is preliminary data.</text>
</comment>